<sequence>MGRKRLGASSRYHTPPSASFREHPSSLYTLDLRPISPSDAKHELSCIGCGFGVDTAGRQARRGRDPPASCAPSFPADVVREGFRVELAP</sequence>
<evidence type="ECO:0000313" key="2">
    <source>
        <dbReference type="EMBL" id="ELK24912.1"/>
    </source>
</evidence>
<reference evidence="3" key="1">
    <citation type="journal article" date="2013" name="Science">
        <title>Comparative analysis of bat genomes provides insight into the evolution of flight and immunity.</title>
        <authorList>
            <person name="Zhang G."/>
            <person name="Cowled C."/>
            <person name="Shi Z."/>
            <person name="Huang Z."/>
            <person name="Bishop-Lilly K.A."/>
            <person name="Fang X."/>
            <person name="Wynne J.W."/>
            <person name="Xiong Z."/>
            <person name="Baker M.L."/>
            <person name="Zhao W."/>
            <person name="Tachedjian M."/>
            <person name="Zhu Y."/>
            <person name="Zhou P."/>
            <person name="Jiang X."/>
            <person name="Ng J."/>
            <person name="Yang L."/>
            <person name="Wu L."/>
            <person name="Xiao J."/>
            <person name="Feng Y."/>
            <person name="Chen Y."/>
            <person name="Sun X."/>
            <person name="Zhang Y."/>
            <person name="Marsh G.A."/>
            <person name="Crameri G."/>
            <person name="Broder C.C."/>
            <person name="Frey K.G."/>
            <person name="Wang L.F."/>
            <person name="Wang J."/>
        </authorList>
    </citation>
    <scope>NUCLEOTIDE SEQUENCE [LARGE SCALE GENOMIC DNA]</scope>
</reference>
<feature type="region of interest" description="Disordered" evidence="1">
    <location>
        <begin position="1"/>
        <end position="23"/>
    </location>
</feature>
<name>L5LFD3_MYODS</name>
<evidence type="ECO:0000313" key="3">
    <source>
        <dbReference type="Proteomes" id="UP000010556"/>
    </source>
</evidence>
<dbReference type="EMBL" id="KB112374">
    <property type="protein sequence ID" value="ELK24912.1"/>
    <property type="molecule type" value="Genomic_DNA"/>
</dbReference>
<organism evidence="2 3">
    <name type="scientific">Myotis davidii</name>
    <name type="common">David's myotis</name>
    <dbReference type="NCBI Taxonomy" id="225400"/>
    <lineage>
        <taxon>Eukaryota</taxon>
        <taxon>Metazoa</taxon>
        <taxon>Chordata</taxon>
        <taxon>Craniata</taxon>
        <taxon>Vertebrata</taxon>
        <taxon>Euteleostomi</taxon>
        <taxon>Mammalia</taxon>
        <taxon>Eutheria</taxon>
        <taxon>Laurasiatheria</taxon>
        <taxon>Chiroptera</taxon>
        <taxon>Yangochiroptera</taxon>
        <taxon>Vespertilionidae</taxon>
        <taxon>Myotis</taxon>
    </lineage>
</organism>
<dbReference type="Proteomes" id="UP000010556">
    <property type="component" value="Unassembled WGS sequence"/>
</dbReference>
<protein>
    <submittedName>
        <fullName evidence="2">Uncharacterized protein</fullName>
    </submittedName>
</protein>
<keyword evidence="3" id="KW-1185">Reference proteome</keyword>
<accession>L5LFD3</accession>
<dbReference type="AlphaFoldDB" id="L5LFD3"/>
<proteinExistence type="predicted"/>
<gene>
    <name evidence="2" type="ORF">MDA_GLEAN10008020</name>
</gene>
<evidence type="ECO:0000256" key="1">
    <source>
        <dbReference type="SAM" id="MobiDB-lite"/>
    </source>
</evidence>